<dbReference type="GO" id="GO:0005524">
    <property type="term" value="F:ATP binding"/>
    <property type="evidence" value="ECO:0007669"/>
    <property type="project" value="UniProtKB-KW"/>
</dbReference>
<dbReference type="InterPro" id="IPR027417">
    <property type="entry name" value="P-loop_NTPase"/>
</dbReference>
<keyword evidence="2" id="KW-0545">Nucleotide biosynthesis</keyword>
<comment type="catalytic activity">
    <reaction evidence="6">
        <text>AMP + ATP = 2 ADP</text>
        <dbReference type="Rhea" id="RHEA:12973"/>
        <dbReference type="ChEBI" id="CHEBI:30616"/>
        <dbReference type="ChEBI" id="CHEBI:456215"/>
        <dbReference type="ChEBI" id="CHEBI:456216"/>
        <dbReference type="EC" id="2.7.4.3"/>
    </reaction>
</comment>
<dbReference type="Proteomes" id="UP000245125">
    <property type="component" value="Unassembled WGS sequence"/>
</dbReference>
<evidence type="ECO:0000256" key="6">
    <source>
        <dbReference type="RuleBase" id="RU003331"/>
    </source>
</evidence>
<protein>
    <recommendedName>
        <fullName evidence="6">Adenylate kinase</fullName>
        <ecNumber evidence="6">2.7.4.3</ecNumber>
    </recommendedName>
</protein>
<dbReference type="AlphaFoldDB" id="A0A2U3QGN9"/>
<dbReference type="EMBL" id="OUUY01000074">
    <property type="protein sequence ID" value="SPQ00586.1"/>
    <property type="molecule type" value="Genomic_DNA"/>
</dbReference>
<gene>
    <name evidence="7" type="ORF">NBG4_290003</name>
</gene>
<dbReference type="EC" id="2.7.4.3" evidence="6"/>
<evidence type="ECO:0000256" key="2">
    <source>
        <dbReference type="ARBA" id="ARBA00022727"/>
    </source>
</evidence>
<evidence type="ECO:0000256" key="4">
    <source>
        <dbReference type="ARBA" id="ARBA00022777"/>
    </source>
</evidence>
<dbReference type="Gene3D" id="3.40.50.300">
    <property type="entry name" value="P-loop containing nucleotide triphosphate hydrolases"/>
    <property type="match status" value="1"/>
</dbReference>
<dbReference type="SUPFAM" id="SSF52540">
    <property type="entry name" value="P-loop containing nucleoside triphosphate hydrolases"/>
    <property type="match status" value="1"/>
</dbReference>
<evidence type="ECO:0000313" key="7">
    <source>
        <dbReference type="EMBL" id="SPQ00586.1"/>
    </source>
</evidence>
<dbReference type="GO" id="GO:0005737">
    <property type="term" value="C:cytoplasm"/>
    <property type="evidence" value="ECO:0007669"/>
    <property type="project" value="UniProtKB-SubCell"/>
</dbReference>
<comment type="similarity">
    <text evidence="5">Belongs to the adenylate kinase family.</text>
</comment>
<evidence type="ECO:0000256" key="3">
    <source>
        <dbReference type="ARBA" id="ARBA00022741"/>
    </source>
</evidence>
<dbReference type="PANTHER" id="PTHR23359">
    <property type="entry name" value="NUCLEOTIDE KINASE"/>
    <property type="match status" value="1"/>
</dbReference>
<comment type="subunit">
    <text evidence="6">Monomer.</text>
</comment>
<sequence>MSPVGAILLIGPTGVGKTPFGSCLEKNGFRGRRCLHFDFGQELRSVAGKELPPEGFNRREQAFIRDVLEKGLLLENEHFPIAEKVVDSFLRRKGFGRGDILVLNGLPRHEDQAKDIDRKMEVRGLVVLDCDAEDIFERIRHNTGGDRMGRSDDGVEMIRKKLAIFHTRTAPLISHYTKAGRGVFRLKVSSFSTTEGLYSDFLSFEHTALF</sequence>
<evidence type="ECO:0000256" key="1">
    <source>
        <dbReference type="ARBA" id="ARBA00022679"/>
    </source>
</evidence>
<dbReference type="PRINTS" id="PR00094">
    <property type="entry name" value="ADENYLTKNASE"/>
</dbReference>
<keyword evidence="1 5" id="KW-0808">Transferase</keyword>
<evidence type="ECO:0000256" key="5">
    <source>
        <dbReference type="RuleBase" id="RU003330"/>
    </source>
</evidence>
<dbReference type="InterPro" id="IPR000850">
    <property type="entry name" value="Adenylat/UMP-CMP_kin"/>
</dbReference>
<accession>A0A2U3QGN9</accession>
<keyword evidence="6" id="KW-0067">ATP-binding</keyword>
<keyword evidence="3 6" id="KW-0547">Nucleotide-binding</keyword>
<keyword evidence="8" id="KW-1185">Reference proteome</keyword>
<keyword evidence="4 5" id="KW-0418">Kinase</keyword>
<comment type="subcellular location">
    <subcellularLocation>
        <location evidence="6">Cytoplasm</location>
    </subcellularLocation>
</comment>
<name>A0A2U3QGN9_9BACT</name>
<proteinExistence type="inferred from homology"/>
<dbReference type="OrthoDB" id="164081at2"/>
<dbReference type="GO" id="GO:0004017">
    <property type="term" value="F:AMP kinase activity"/>
    <property type="evidence" value="ECO:0007669"/>
    <property type="project" value="UniProtKB-EC"/>
</dbReference>
<evidence type="ECO:0000313" key="8">
    <source>
        <dbReference type="Proteomes" id="UP000245125"/>
    </source>
</evidence>
<dbReference type="Pfam" id="PF00406">
    <property type="entry name" value="ADK"/>
    <property type="match status" value="1"/>
</dbReference>
<organism evidence="7 8">
    <name type="scientific">Candidatus Sulfobium mesophilum</name>
    <dbReference type="NCBI Taxonomy" id="2016548"/>
    <lineage>
        <taxon>Bacteria</taxon>
        <taxon>Pseudomonadati</taxon>
        <taxon>Nitrospirota</taxon>
        <taxon>Nitrospiria</taxon>
        <taxon>Nitrospirales</taxon>
        <taxon>Nitrospiraceae</taxon>
        <taxon>Candidatus Sulfobium</taxon>
    </lineage>
</organism>
<reference evidence="8" key="1">
    <citation type="submission" date="2018-03" db="EMBL/GenBank/DDBJ databases">
        <authorList>
            <person name="Zecchin S."/>
        </authorList>
    </citation>
    <scope>NUCLEOTIDE SEQUENCE [LARGE SCALE GENOMIC DNA]</scope>
</reference>